<feature type="transmembrane region" description="Helical" evidence="5">
    <location>
        <begin position="76"/>
        <end position="94"/>
    </location>
</feature>
<feature type="transmembrane region" description="Helical" evidence="5">
    <location>
        <begin position="101"/>
        <end position="118"/>
    </location>
</feature>
<evidence type="ECO:0000256" key="4">
    <source>
        <dbReference type="ARBA" id="ARBA00023136"/>
    </source>
</evidence>
<comment type="subcellular location">
    <subcellularLocation>
        <location evidence="1">Membrane</location>
        <topology evidence="1">Multi-pass membrane protein</topology>
    </subcellularLocation>
</comment>
<feature type="domain" description="Sodium/calcium exchanger membrane region" evidence="6">
    <location>
        <begin position="4"/>
        <end position="141"/>
    </location>
</feature>
<dbReference type="GO" id="GO:0006874">
    <property type="term" value="P:intracellular calcium ion homeostasis"/>
    <property type="evidence" value="ECO:0007669"/>
    <property type="project" value="TreeGrafter"/>
</dbReference>
<dbReference type="Pfam" id="PF01699">
    <property type="entry name" value="Na_Ca_ex"/>
    <property type="match status" value="2"/>
</dbReference>
<evidence type="ECO:0000256" key="3">
    <source>
        <dbReference type="ARBA" id="ARBA00022989"/>
    </source>
</evidence>
<dbReference type="NCBIfam" id="TIGR00367">
    <property type="entry name" value="calcium/sodium antiporter"/>
    <property type="match status" value="1"/>
</dbReference>
<dbReference type="InterPro" id="IPR044880">
    <property type="entry name" value="NCX_ion-bd_dom_sf"/>
</dbReference>
<sequence length="327" mass="34761">MEYFSVIGGLILLVIAGDKLVDGAVAIAERLHVSKLVIGITVVSFGTSAPELVVGVDAALSGAADLALGNVVGSNIANVLMVLGVPALLYPFVCDDDEIRHNLIFMLLATVLLIGLSFFAPLHIWQGLLMVSLLAAFLLYAVRRAKSNAAIMRKETQFAAHALQDLEQTPIKKAPLFYSIFTIILGLAGLIFGAHILVNGAITIARTVGVSEAVIGLTIVAIGTSLPELVTSISAARNKHGDVAMGNIIGSNLFNILAIMGITSLVAPINIPDEFMQVDFWIFLASSLLLVPYAMGKWKINRMTGVLFIGLYVGYLLYLASQTNLVS</sequence>
<evidence type="ECO:0000259" key="6">
    <source>
        <dbReference type="Pfam" id="PF01699"/>
    </source>
</evidence>
<dbReference type="PANTHER" id="PTHR10846:SF8">
    <property type="entry name" value="INNER MEMBRANE PROTEIN YRBG"/>
    <property type="match status" value="1"/>
</dbReference>
<dbReference type="InterPro" id="IPR004837">
    <property type="entry name" value="NaCa_Exmemb"/>
</dbReference>
<evidence type="ECO:0000313" key="7">
    <source>
        <dbReference type="EMBL" id="PHZ83767.1"/>
    </source>
</evidence>
<evidence type="ECO:0000256" key="1">
    <source>
        <dbReference type="ARBA" id="ARBA00004141"/>
    </source>
</evidence>
<gene>
    <name evidence="7" type="ORF">CRD36_15495</name>
</gene>
<dbReference type="GO" id="GO:0005262">
    <property type="term" value="F:calcium channel activity"/>
    <property type="evidence" value="ECO:0007669"/>
    <property type="project" value="TreeGrafter"/>
</dbReference>
<proteinExistence type="predicted"/>
<dbReference type="AlphaFoldDB" id="A0A2G4YN94"/>
<dbReference type="GO" id="GO:0005886">
    <property type="term" value="C:plasma membrane"/>
    <property type="evidence" value="ECO:0007669"/>
    <property type="project" value="TreeGrafter"/>
</dbReference>
<dbReference type="InterPro" id="IPR004481">
    <property type="entry name" value="K/Na/Ca-exchanger"/>
</dbReference>
<feature type="transmembrane region" description="Helical" evidence="5">
    <location>
        <begin position="214"/>
        <end position="236"/>
    </location>
</feature>
<keyword evidence="2 5" id="KW-0812">Transmembrane</keyword>
<keyword evidence="4 5" id="KW-0472">Membrane</keyword>
<feature type="transmembrane region" description="Helical" evidence="5">
    <location>
        <begin position="176"/>
        <end position="202"/>
    </location>
</feature>
<dbReference type="OrthoDB" id="9794225at2"/>
<dbReference type="FunCoup" id="A0A2G4YN94">
    <property type="interactions" value="131"/>
</dbReference>
<organism evidence="7 8">
    <name type="scientific">Paremcibacter congregatus</name>
    <dbReference type="NCBI Taxonomy" id="2043170"/>
    <lineage>
        <taxon>Bacteria</taxon>
        <taxon>Pseudomonadati</taxon>
        <taxon>Pseudomonadota</taxon>
        <taxon>Alphaproteobacteria</taxon>
        <taxon>Emcibacterales</taxon>
        <taxon>Emcibacteraceae</taxon>
        <taxon>Paremcibacter</taxon>
    </lineage>
</organism>
<feature type="transmembrane region" description="Helical" evidence="5">
    <location>
        <begin position="275"/>
        <end position="296"/>
    </location>
</feature>
<comment type="caution">
    <text evidence="7">The sequence shown here is derived from an EMBL/GenBank/DDBJ whole genome shotgun (WGS) entry which is preliminary data.</text>
</comment>
<feature type="transmembrane region" description="Helical" evidence="5">
    <location>
        <begin position="303"/>
        <end position="321"/>
    </location>
</feature>
<evidence type="ECO:0000256" key="2">
    <source>
        <dbReference type="ARBA" id="ARBA00022692"/>
    </source>
</evidence>
<protein>
    <submittedName>
        <fullName evidence="7">Sodium:proton exchanger</fullName>
    </submittedName>
</protein>
<name>A0A2G4YN94_9PROT</name>
<feature type="transmembrane region" description="Helical" evidence="5">
    <location>
        <begin position="248"/>
        <end position="269"/>
    </location>
</feature>
<feature type="transmembrane region" description="Helical" evidence="5">
    <location>
        <begin position="124"/>
        <end position="142"/>
    </location>
</feature>
<accession>A0A2G4YN94</accession>
<reference evidence="7 8" key="1">
    <citation type="submission" date="2017-10" db="EMBL/GenBank/DDBJ databases">
        <title>Frigbacter circumglobatus gen. nov. sp. nov., isolated from sediment cultured in situ.</title>
        <authorList>
            <person name="Zhao Z."/>
        </authorList>
    </citation>
    <scope>NUCLEOTIDE SEQUENCE [LARGE SCALE GENOMIC DNA]</scope>
    <source>
        <strain evidence="7 8">ZYL</strain>
    </source>
</reference>
<dbReference type="Gene3D" id="1.20.1420.30">
    <property type="entry name" value="NCX, central ion-binding region"/>
    <property type="match status" value="2"/>
</dbReference>
<dbReference type="PANTHER" id="PTHR10846">
    <property type="entry name" value="SODIUM/POTASSIUM/CALCIUM EXCHANGER"/>
    <property type="match status" value="1"/>
</dbReference>
<dbReference type="Proteomes" id="UP000229730">
    <property type="component" value="Unassembled WGS sequence"/>
</dbReference>
<feature type="domain" description="Sodium/calcium exchanger membrane region" evidence="6">
    <location>
        <begin position="179"/>
        <end position="319"/>
    </location>
</feature>
<dbReference type="InParanoid" id="A0A2G4YN94"/>
<dbReference type="GO" id="GO:0008273">
    <property type="term" value="F:calcium, potassium:sodium antiporter activity"/>
    <property type="evidence" value="ECO:0007669"/>
    <property type="project" value="TreeGrafter"/>
</dbReference>
<keyword evidence="3 5" id="KW-1133">Transmembrane helix</keyword>
<dbReference type="EMBL" id="PDEM01000031">
    <property type="protein sequence ID" value="PHZ83767.1"/>
    <property type="molecule type" value="Genomic_DNA"/>
</dbReference>
<dbReference type="RefSeq" id="WP_099474863.1">
    <property type="nucleotide sequence ID" value="NZ_CP041025.1"/>
</dbReference>
<evidence type="ECO:0000313" key="8">
    <source>
        <dbReference type="Proteomes" id="UP000229730"/>
    </source>
</evidence>
<evidence type="ECO:0000256" key="5">
    <source>
        <dbReference type="SAM" id="Phobius"/>
    </source>
</evidence>
<keyword evidence="8" id="KW-1185">Reference proteome</keyword>